<organism evidence="2 3">
    <name type="scientific">Puccinia graminis f. sp. tritici (strain CRL 75-36-700-3 / race SCCL)</name>
    <name type="common">Black stem rust fungus</name>
    <dbReference type="NCBI Taxonomy" id="418459"/>
    <lineage>
        <taxon>Eukaryota</taxon>
        <taxon>Fungi</taxon>
        <taxon>Dikarya</taxon>
        <taxon>Basidiomycota</taxon>
        <taxon>Pucciniomycotina</taxon>
        <taxon>Pucciniomycetes</taxon>
        <taxon>Pucciniales</taxon>
        <taxon>Pucciniaceae</taxon>
        <taxon>Puccinia</taxon>
    </lineage>
</organism>
<dbReference type="KEGG" id="pgr:PGTG_06552"/>
<evidence type="ECO:0000313" key="2">
    <source>
        <dbReference type="EMBL" id="EFP80596.2"/>
    </source>
</evidence>
<reference evidence="3" key="2">
    <citation type="journal article" date="2011" name="Proc. Natl. Acad. Sci. U.S.A.">
        <title>Obligate biotrophy features unraveled by the genomic analysis of rust fungi.</title>
        <authorList>
            <person name="Duplessis S."/>
            <person name="Cuomo C.A."/>
            <person name="Lin Y.-C."/>
            <person name="Aerts A."/>
            <person name="Tisserant E."/>
            <person name="Veneault-Fourrey C."/>
            <person name="Joly D.L."/>
            <person name="Hacquard S."/>
            <person name="Amselem J."/>
            <person name="Cantarel B.L."/>
            <person name="Chiu R."/>
            <person name="Coutinho P.M."/>
            <person name="Feau N."/>
            <person name="Field M."/>
            <person name="Frey P."/>
            <person name="Gelhaye E."/>
            <person name="Goldberg J."/>
            <person name="Grabherr M.G."/>
            <person name="Kodira C.D."/>
            <person name="Kohler A."/>
            <person name="Kuees U."/>
            <person name="Lindquist E.A."/>
            <person name="Lucas S.M."/>
            <person name="Mago R."/>
            <person name="Mauceli E."/>
            <person name="Morin E."/>
            <person name="Murat C."/>
            <person name="Pangilinan J.L."/>
            <person name="Park R."/>
            <person name="Pearson M."/>
            <person name="Quesneville H."/>
            <person name="Rouhier N."/>
            <person name="Sakthikumar S."/>
            <person name="Salamov A.A."/>
            <person name="Schmutz J."/>
            <person name="Selles B."/>
            <person name="Shapiro H."/>
            <person name="Tanguay P."/>
            <person name="Tuskan G.A."/>
            <person name="Henrissat B."/>
            <person name="Van de Peer Y."/>
            <person name="Rouze P."/>
            <person name="Ellis J.G."/>
            <person name="Dodds P.N."/>
            <person name="Schein J.E."/>
            <person name="Zhong S."/>
            <person name="Hamelin R.C."/>
            <person name="Grigoriev I.V."/>
            <person name="Szabo L.J."/>
            <person name="Martin F."/>
        </authorList>
    </citation>
    <scope>NUCLEOTIDE SEQUENCE [LARGE SCALE GENOMIC DNA]</scope>
    <source>
        <strain evidence="3">CRL 75-36-700-3 / race SCCL</strain>
    </source>
</reference>
<gene>
    <name evidence="2" type="ORF">PGTG_06552</name>
</gene>
<dbReference type="OrthoDB" id="38045at2759"/>
<sequence length="166" mass="18329">MQQPGVVLQFLGQKLFVVVVLCMSGVVCASRCHCQPTSPLSPLLSPLAVIPAFISHPSTRALSNTSNHHGFKLNHACSGQRAHHRGRSHKNESYLLVDEQPEAGGLASTDVTHEGFLFDVGGHVIFSHYQYFDDMIREALPNDSDWLTHQQISNTDHPMIFVMIGD</sequence>
<dbReference type="Proteomes" id="UP000008783">
    <property type="component" value="Unassembled WGS sequence"/>
</dbReference>
<dbReference type="AlphaFoldDB" id="E3K8F6"/>
<dbReference type="RefSeq" id="XP_003325015.2">
    <property type="nucleotide sequence ID" value="XM_003324967.2"/>
</dbReference>
<dbReference type="VEuPathDB" id="FungiDB:PGTG_06552"/>
<dbReference type="InterPro" id="IPR036188">
    <property type="entry name" value="FAD/NAD-bd_sf"/>
</dbReference>
<reference key="1">
    <citation type="submission" date="2007-01" db="EMBL/GenBank/DDBJ databases">
        <title>The Genome Sequence of Puccinia graminis f. sp. tritici Strain CRL 75-36-700-3.</title>
        <authorList>
            <consortium name="The Broad Institute Genome Sequencing Platform"/>
            <person name="Birren B."/>
            <person name="Lander E."/>
            <person name="Galagan J."/>
            <person name="Nusbaum C."/>
            <person name="Devon K."/>
            <person name="Cuomo C."/>
            <person name="Jaffe D."/>
            <person name="Butler J."/>
            <person name="Alvarez P."/>
            <person name="Gnerre S."/>
            <person name="Grabherr M."/>
            <person name="Mauceli E."/>
            <person name="Brockman W."/>
            <person name="Young S."/>
            <person name="LaButti K."/>
            <person name="Sykes S."/>
            <person name="DeCaprio D."/>
            <person name="Crawford M."/>
            <person name="Koehrsen M."/>
            <person name="Engels R."/>
            <person name="Montgomery P."/>
            <person name="Pearson M."/>
            <person name="Howarth C."/>
            <person name="Larson L."/>
            <person name="White J."/>
            <person name="Zeng Q."/>
            <person name="Kodira C."/>
            <person name="Yandava C."/>
            <person name="Alvarado L."/>
            <person name="O'Leary S."/>
            <person name="Szabo L."/>
            <person name="Dean R."/>
            <person name="Schein J."/>
        </authorList>
    </citation>
    <scope>NUCLEOTIDE SEQUENCE</scope>
    <source>
        <strain>CRL 75-36-700-3</strain>
    </source>
</reference>
<evidence type="ECO:0008006" key="4">
    <source>
        <dbReference type="Google" id="ProtNLM"/>
    </source>
</evidence>
<dbReference type="Pfam" id="PF13450">
    <property type="entry name" value="NAD_binding_8"/>
    <property type="match status" value="1"/>
</dbReference>
<dbReference type="HOGENOM" id="CLU_1603550_0_0_1"/>
<name>E3K8F6_PUCGT</name>
<protein>
    <recommendedName>
        <fullName evidence="4">Amine oxidase domain-containing protein</fullName>
    </recommendedName>
</protein>
<keyword evidence="1" id="KW-0732">Signal</keyword>
<dbReference type="GeneID" id="10539608"/>
<proteinExistence type="predicted"/>
<dbReference type="SUPFAM" id="SSF51971">
    <property type="entry name" value="Nucleotide-binding domain"/>
    <property type="match status" value="1"/>
</dbReference>
<dbReference type="EMBL" id="DS178276">
    <property type="protein sequence ID" value="EFP80596.2"/>
    <property type="molecule type" value="Genomic_DNA"/>
</dbReference>
<dbReference type="InParanoid" id="E3K8F6"/>
<dbReference type="Gene3D" id="3.50.50.60">
    <property type="entry name" value="FAD/NAD(P)-binding domain"/>
    <property type="match status" value="1"/>
</dbReference>
<feature type="chain" id="PRO_5003173310" description="Amine oxidase domain-containing protein" evidence="1">
    <location>
        <begin position="30"/>
        <end position="166"/>
    </location>
</feature>
<keyword evidence="3" id="KW-1185">Reference proteome</keyword>
<feature type="signal peptide" evidence="1">
    <location>
        <begin position="1"/>
        <end position="29"/>
    </location>
</feature>
<accession>E3K8F6</accession>
<evidence type="ECO:0000313" key="3">
    <source>
        <dbReference type="Proteomes" id="UP000008783"/>
    </source>
</evidence>
<evidence type="ECO:0000256" key="1">
    <source>
        <dbReference type="SAM" id="SignalP"/>
    </source>
</evidence>